<dbReference type="Proteomes" id="UP000095300">
    <property type="component" value="Unassembled WGS sequence"/>
</dbReference>
<proteinExistence type="predicted"/>
<dbReference type="VEuPathDB" id="VectorBase:SCAU008430"/>
<reference evidence="2" key="1">
    <citation type="submission" date="2020-05" db="UniProtKB">
        <authorList>
            <consortium name="EnsemblMetazoa"/>
        </authorList>
    </citation>
    <scope>IDENTIFICATION</scope>
    <source>
        <strain evidence="2">USDA</strain>
    </source>
</reference>
<keyword evidence="3" id="KW-1185">Reference proteome</keyword>
<gene>
    <name evidence="2" type="primary">106085965</name>
</gene>
<dbReference type="EnsemblMetazoa" id="SCAU008430-RA">
    <property type="protein sequence ID" value="SCAU008430-PA"/>
    <property type="gene ID" value="SCAU008430"/>
</dbReference>
<accession>A0A1I8PIU5</accession>
<evidence type="ECO:0000256" key="1">
    <source>
        <dbReference type="SAM" id="SignalP"/>
    </source>
</evidence>
<organism evidence="2 3">
    <name type="scientific">Stomoxys calcitrans</name>
    <name type="common">Stable fly</name>
    <name type="synonym">Conops calcitrans</name>
    <dbReference type="NCBI Taxonomy" id="35570"/>
    <lineage>
        <taxon>Eukaryota</taxon>
        <taxon>Metazoa</taxon>
        <taxon>Ecdysozoa</taxon>
        <taxon>Arthropoda</taxon>
        <taxon>Hexapoda</taxon>
        <taxon>Insecta</taxon>
        <taxon>Pterygota</taxon>
        <taxon>Neoptera</taxon>
        <taxon>Endopterygota</taxon>
        <taxon>Diptera</taxon>
        <taxon>Brachycera</taxon>
        <taxon>Muscomorpha</taxon>
        <taxon>Muscoidea</taxon>
        <taxon>Muscidae</taxon>
        <taxon>Stomoxys</taxon>
    </lineage>
</organism>
<protein>
    <recommendedName>
        <fullName evidence="4">Secreted protein</fullName>
    </recommendedName>
</protein>
<evidence type="ECO:0000313" key="3">
    <source>
        <dbReference type="Proteomes" id="UP000095300"/>
    </source>
</evidence>
<evidence type="ECO:0000313" key="2">
    <source>
        <dbReference type="EnsemblMetazoa" id="SCAU008430-PA"/>
    </source>
</evidence>
<keyword evidence="1" id="KW-0732">Signal</keyword>
<name>A0A1I8PIU5_STOCA</name>
<evidence type="ECO:0008006" key="4">
    <source>
        <dbReference type="Google" id="ProtNLM"/>
    </source>
</evidence>
<feature type="chain" id="PRO_5009326727" description="Secreted protein" evidence="1">
    <location>
        <begin position="20"/>
        <end position="228"/>
    </location>
</feature>
<dbReference type="AlphaFoldDB" id="A0A1I8PIU5"/>
<sequence>MRYLAVIFTVALTIQLALAAPHLNPEQGVITSSKTFQLVKKVSKDLSGTLWSHDIYEKIGEYLNELKNWCNNDDKLKEASIYEKFEKHVDTCLELLKQLNEDPDNCQTQWALRNEHGEIRKLFNKAKEQDLHETWLAMYGKFASSLQVTLKPFFETFFTNLSTDIAGFLKTSPQGANVQLIKWNEKFDNESDYIKKRWMLVSFMDLFPQERDALKVEQKCEIHFCIGM</sequence>
<feature type="signal peptide" evidence="1">
    <location>
        <begin position="1"/>
        <end position="19"/>
    </location>
</feature>